<dbReference type="Proteomes" id="UP000799444">
    <property type="component" value="Unassembled WGS sequence"/>
</dbReference>
<feature type="compositionally biased region" description="Acidic residues" evidence="1">
    <location>
        <begin position="293"/>
        <end position="311"/>
    </location>
</feature>
<evidence type="ECO:0000256" key="2">
    <source>
        <dbReference type="SAM" id="Phobius"/>
    </source>
</evidence>
<dbReference type="OrthoDB" id="5428055at2759"/>
<sequence length="631" mass="73039">MKAVMRKRKRVSNRKIWPAKFKTRAPDDPDREGSWIESKASLNACDEGLEDLFLRDWHSSVPDCIYEDIKELCEASDDYQSETRQNVDDYYGNANARLDDRKFDPDSDPKFGSKVSRVYEKRLTASMLKDHLGLPRQETKNLSRVDRRILYIANLDASYIRALAATATYPQAAVLREAIWNHVTLQTALKVKVPPKGYPIFRLEFHMPYLALRETVTPLLNKLKSRSRRRLPRRWTPLEFLDIRTKHRPNECVYGIHEAQISIVVYGSDHSRWTAYGFSDTEFNDFSCKKPEDDDSGENSEDESDDDEYSEDPIAADCDDGEAVVESNQPIGDPREYFLTMVDHRMKRVWLEWMEIIRQIEKSADKVETDYSFILDGSRNTDASLIHAKKAFDLITQLKGLLRRVQDCFVKMQYVLDDFFARDGDVRYFADISRPVARLPLHNIQMTCRELKHVGRRLKSLHQNCEMSYDILVLRLNVKSVQLASESQLINHKAYGLNLESSKVNAANHDISLETSKVVLAAHKIAQVTFSMNQVWIPFGIAVAYFGTQNEIFRFDRNSTSFLLFFLITIVIINAWIYLQRLIVFWAGSSKLLRRVSASIAAYRLTPRALNYRDWRQDHICLSRATSLDGI</sequence>
<evidence type="ECO:0000256" key="1">
    <source>
        <dbReference type="SAM" id="MobiDB-lite"/>
    </source>
</evidence>
<keyword evidence="2" id="KW-0472">Membrane</keyword>
<keyword evidence="2" id="KW-0812">Transmembrane</keyword>
<reference evidence="3" key="1">
    <citation type="journal article" date="2020" name="Stud. Mycol.">
        <title>101 Dothideomycetes genomes: a test case for predicting lifestyles and emergence of pathogens.</title>
        <authorList>
            <person name="Haridas S."/>
            <person name="Albert R."/>
            <person name="Binder M."/>
            <person name="Bloem J."/>
            <person name="Labutti K."/>
            <person name="Salamov A."/>
            <person name="Andreopoulos B."/>
            <person name="Baker S."/>
            <person name="Barry K."/>
            <person name="Bills G."/>
            <person name="Bluhm B."/>
            <person name="Cannon C."/>
            <person name="Castanera R."/>
            <person name="Culley D."/>
            <person name="Daum C."/>
            <person name="Ezra D."/>
            <person name="Gonzalez J."/>
            <person name="Henrissat B."/>
            <person name="Kuo A."/>
            <person name="Liang C."/>
            <person name="Lipzen A."/>
            <person name="Lutzoni F."/>
            <person name="Magnuson J."/>
            <person name="Mondo S."/>
            <person name="Nolan M."/>
            <person name="Ohm R."/>
            <person name="Pangilinan J."/>
            <person name="Park H.-J."/>
            <person name="Ramirez L."/>
            <person name="Alfaro M."/>
            <person name="Sun H."/>
            <person name="Tritt A."/>
            <person name="Yoshinaga Y."/>
            <person name="Zwiers L.-H."/>
            <person name="Turgeon B."/>
            <person name="Goodwin S."/>
            <person name="Spatafora J."/>
            <person name="Crous P."/>
            <person name="Grigoriev I."/>
        </authorList>
    </citation>
    <scope>NUCLEOTIDE SEQUENCE</scope>
    <source>
        <strain evidence="3">CBS 125425</strain>
    </source>
</reference>
<protein>
    <submittedName>
        <fullName evidence="3">Uncharacterized protein</fullName>
    </submittedName>
</protein>
<name>A0A9P4R7W0_9PLEO</name>
<feature type="region of interest" description="Disordered" evidence="1">
    <location>
        <begin position="287"/>
        <end position="315"/>
    </location>
</feature>
<keyword evidence="4" id="KW-1185">Reference proteome</keyword>
<organism evidence="3 4">
    <name type="scientific">Polyplosphaeria fusca</name>
    <dbReference type="NCBI Taxonomy" id="682080"/>
    <lineage>
        <taxon>Eukaryota</taxon>
        <taxon>Fungi</taxon>
        <taxon>Dikarya</taxon>
        <taxon>Ascomycota</taxon>
        <taxon>Pezizomycotina</taxon>
        <taxon>Dothideomycetes</taxon>
        <taxon>Pleosporomycetidae</taxon>
        <taxon>Pleosporales</taxon>
        <taxon>Tetraplosphaeriaceae</taxon>
        <taxon>Polyplosphaeria</taxon>
    </lineage>
</organism>
<keyword evidence="2" id="KW-1133">Transmembrane helix</keyword>
<evidence type="ECO:0000313" key="3">
    <source>
        <dbReference type="EMBL" id="KAF2740544.1"/>
    </source>
</evidence>
<dbReference type="EMBL" id="ML996100">
    <property type="protein sequence ID" value="KAF2740544.1"/>
    <property type="molecule type" value="Genomic_DNA"/>
</dbReference>
<evidence type="ECO:0000313" key="4">
    <source>
        <dbReference type="Proteomes" id="UP000799444"/>
    </source>
</evidence>
<comment type="caution">
    <text evidence="3">The sequence shown here is derived from an EMBL/GenBank/DDBJ whole genome shotgun (WGS) entry which is preliminary data.</text>
</comment>
<gene>
    <name evidence="3" type="ORF">EJ04DRAFT_213197</name>
</gene>
<proteinExistence type="predicted"/>
<accession>A0A9P4R7W0</accession>
<dbReference type="AlphaFoldDB" id="A0A9P4R7W0"/>
<feature type="transmembrane region" description="Helical" evidence="2">
    <location>
        <begin position="562"/>
        <end position="579"/>
    </location>
</feature>